<dbReference type="Pfam" id="PF03081">
    <property type="entry name" value="Exo70_C"/>
    <property type="match status" value="1"/>
</dbReference>
<comment type="function">
    <text evidence="5">Component of the exocyst complex involved in the docking of exocytic vesicles with fusion sites on the plasma membrane.</text>
</comment>
<comment type="caution">
    <text evidence="7">The sequence shown here is derived from an EMBL/GenBank/DDBJ whole genome shotgun (WGS) entry which is preliminary data.</text>
</comment>
<dbReference type="AlphaFoldDB" id="A0A6A0H5F6"/>
<reference evidence="7" key="2">
    <citation type="journal article" date="2018" name="Environ. Sci. Technol.">
        <title>The Toxicogenome of Hyalella azteca: A Model for Sediment Ecotoxicology and Evolutionary Toxicology.</title>
        <authorList>
            <person name="Poynton H.C."/>
            <person name="Hasenbein S."/>
            <person name="Benoit J.B."/>
            <person name="Sepulveda M.S."/>
            <person name="Poelchau M.F."/>
            <person name="Hughes D.S.T."/>
            <person name="Murali S.C."/>
            <person name="Chen S."/>
            <person name="Glastad K.M."/>
            <person name="Goodisman M.A.D."/>
            <person name="Werren J.H."/>
            <person name="Vineis J.H."/>
            <person name="Bowen J.L."/>
            <person name="Friedrich M."/>
            <person name="Jones J."/>
            <person name="Robertson H.M."/>
            <person name="Feyereisen R."/>
            <person name="Mechler-Hickson A."/>
            <person name="Mathers N."/>
            <person name="Lee C.E."/>
            <person name="Colbourne J.K."/>
            <person name="Biales A."/>
            <person name="Johnston J.S."/>
            <person name="Wellborn G.A."/>
            <person name="Rosendale A.J."/>
            <person name="Cridge A.G."/>
            <person name="Munoz-Torres M.C."/>
            <person name="Bain P.A."/>
            <person name="Manny A.R."/>
            <person name="Major K.M."/>
            <person name="Lambert F.N."/>
            <person name="Vulpe C.D."/>
            <person name="Tuck P."/>
            <person name="Blalock B.J."/>
            <person name="Lin Y.Y."/>
            <person name="Smith M.E."/>
            <person name="Ochoa-Acuna H."/>
            <person name="Chen M.M."/>
            <person name="Childers C.P."/>
            <person name="Qu J."/>
            <person name="Dugan S."/>
            <person name="Lee S.L."/>
            <person name="Chao H."/>
            <person name="Dinh H."/>
            <person name="Han Y."/>
            <person name="Doddapaneni H."/>
            <person name="Worley K.C."/>
            <person name="Muzny D.M."/>
            <person name="Gibbs R.A."/>
            <person name="Richards S."/>
        </authorList>
    </citation>
    <scope>NUCLEOTIDE SEQUENCE</scope>
    <source>
        <strain evidence="7">HAZT.00-mixed</strain>
        <tissue evidence="7">Whole organism</tissue>
    </source>
</reference>
<dbReference type="Proteomes" id="UP000711488">
    <property type="component" value="Unassembled WGS sequence"/>
</dbReference>
<dbReference type="EMBL" id="JQDR03006477">
    <property type="protein sequence ID" value="KAA0200187.1"/>
    <property type="molecule type" value="Genomic_DNA"/>
</dbReference>
<evidence type="ECO:0000256" key="1">
    <source>
        <dbReference type="ARBA" id="ARBA00006756"/>
    </source>
</evidence>
<dbReference type="InterPro" id="IPR016159">
    <property type="entry name" value="Cullin_repeat-like_dom_sf"/>
</dbReference>
<keyword evidence="3 5" id="KW-0268">Exocytosis</keyword>
<dbReference type="PANTHER" id="PTHR12542:SF41">
    <property type="entry name" value="EXOCYST COMPLEX COMPONENT 7"/>
    <property type="match status" value="1"/>
</dbReference>
<dbReference type="SUPFAM" id="SSF74788">
    <property type="entry name" value="Cullin repeat-like"/>
    <property type="match status" value="1"/>
</dbReference>
<evidence type="ECO:0000259" key="6">
    <source>
        <dbReference type="Pfam" id="PF03081"/>
    </source>
</evidence>
<evidence type="ECO:0000256" key="2">
    <source>
        <dbReference type="ARBA" id="ARBA00022448"/>
    </source>
</evidence>
<dbReference type="GO" id="GO:0015031">
    <property type="term" value="P:protein transport"/>
    <property type="evidence" value="ECO:0007669"/>
    <property type="project" value="UniProtKB-KW"/>
</dbReference>
<reference evidence="7" key="3">
    <citation type="submission" date="2019-06" db="EMBL/GenBank/DDBJ databases">
        <authorList>
            <person name="Poynton C."/>
            <person name="Hasenbein S."/>
            <person name="Benoit J.B."/>
            <person name="Sepulveda M.S."/>
            <person name="Poelchau M.F."/>
            <person name="Murali S.C."/>
            <person name="Chen S."/>
            <person name="Glastad K.M."/>
            <person name="Werren J.H."/>
            <person name="Vineis J.H."/>
            <person name="Bowen J.L."/>
            <person name="Friedrich M."/>
            <person name="Jones J."/>
            <person name="Robertson H.M."/>
            <person name="Feyereisen R."/>
            <person name="Mechler-Hickson A."/>
            <person name="Mathers N."/>
            <person name="Lee C.E."/>
            <person name="Colbourne J.K."/>
            <person name="Biales A."/>
            <person name="Johnston J.S."/>
            <person name="Wellborn G.A."/>
            <person name="Rosendale A.J."/>
            <person name="Cridge A.G."/>
            <person name="Munoz-Torres M.C."/>
            <person name="Bain P.A."/>
            <person name="Manny A.R."/>
            <person name="Major K.M."/>
            <person name="Lambert F.N."/>
            <person name="Vulpe C.D."/>
            <person name="Tuck P."/>
            <person name="Blalock B.J."/>
            <person name="Lin Y.-Y."/>
            <person name="Smith M.E."/>
            <person name="Ochoa-Acuna H."/>
            <person name="Chen M.-J.M."/>
            <person name="Childers C.P."/>
            <person name="Qu J."/>
            <person name="Dugan S."/>
            <person name="Lee S.L."/>
            <person name="Chao H."/>
            <person name="Dinh H."/>
            <person name="Han Y."/>
            <person name="Doddapaneni H."/>
            <person name="Worley K.C."/>
            <person name="Muzny D.M."/>
            <person name="Gibbs R.A."/>
            <person name="Richards S."/>
        </authorList>
    </citation>
    <scope>NUCLEOTIDE SEQUENCE</scope>
    <source>
        <strain evidence="7">HAZT.00-mixed</strain>
        <tissue evidence="7">Whole organism</tissue>
    </source>
</reference>
<evidence type="ECO:0000256" key="5">
    <source>
        <dbReference type="RuleBase" id="RU365026"/>
    </source>
</evidence>
<evidence type="ECO:0000256" key="3">
    <source>
        <dbReference type="ARBA" id="ARBA00022483"/>
    </source>
</evidence>
<organism evidence="7">
    <name type="scientific">Hyalella azteca</name>
    <name type="common">Amphipod</name>
    <dbReference type="NCBI Taxonomy" id="294128"/>
    <lineage>
        <taxon>Eukaryota</taxon>
        <taxon>Metazoa</taxon>
        <taxon>Ecdysozoa</taxon>
        <taxon>Arthropoda</taxon>
        <taxon>Crustacea</taxon>
        <taxon>Multicrustacea</taxon>
        <taxon>Malacostraca</taxon>
        <taxon>Eumalacostraca</taxon>
        <taxon>Peracarida</taxon>
        <taxon>Amphipoda</taxon>
        <taxon>Senticaudata</taxon>
        <taxon>Talitrida</taxon>
        <taxon>Talitroidea</taxon>
        <taxon>Hyalellidae</taxon>
        <taxon>Hyalella</taxon>
    </lineage>
</organism>
<gene>
    <name evidence="7" type="ORF">HAZT_HAZT006128</name>
</gene>
<dbReference type="GO" id="GO:0005546">
    <property type="term" value="F:phosphatidylinositol-4,5-bisphosphate binding"/>
    <property type="evidence" value="ECO:0007669"/>
    <property type="project" value="InterPro"/>
</dbReference>
<dbReference type="PANTHER" id="PTHR12542">
    <property type="entry name" value="EXOCYST COMPLEX PROTEIN EXO70"/>
    <property type="match status" value="1"/>
</dbReference>
<keyword evidence="2 5" id="KW-0813">Transport</keyword>
<dbReference type="Gene3D" id="1.20.1280.170">
    <property type="entry name" value="Exocyst complex component Exo70"/>
    <property type="match status" value="1"/>
</dbReference>
<proteinExistence type="inferred from homology"/>
<protein>
    <recommendedName>
        <fullName evidence="4 5">Exocyst complex component 7</fullName>
    </recommendedName>
    <alternativeName>
        <fullName evidence="5">Exocyst complex component Exo70</fullName>
    </alternativeName>
</protein>
<dbReference type="InterPro" id="IPR004140">
    <property type="entry name" value="Exo70"/>
</dbReference>
<dbReference type="InterPro" id="IPR046364">
    <property type="entry name" value="Exo70_C"/>
</dbReference>
<dbReference type="GO" id="GO:0006887">
    <property type="term" value="P:exocytosis"/>
    <property type="evidence" value="ECO:0007669"/>
    <property type="project" value="UniProtKB-KW"/>
</dbReference>
<feature type="domain" description="Exocyst complex subunit Exo70 C-terminal" evidence="6">
    <location>
        <begin position="6"/>
        <end position="137"/>
    </location>
</feature>
<evidence type="ECO:0000256" key="4">
    <source>
        <dbReference type="ARBA" id="ARBA00026169"/>
    </source>
</evidence>
<keyword evidence="5" id="KW-0653">Protein transport</keyword>
<reference evidence="7" key="1">
    <citation type="submission" date="2014-08" db="EMBL/GenBank/DDBJ databases">
        <authorList>
            <person name="Murali S."/>
            <person name="Richards S."/>
            <person name="Bandaranaike D."/>
            <person name="Bellair M."/>
            <person name="Blankenburg K."/>
            <person name="Chao H."/>
            <person name="Dinh H."/>
            <person name="Doddapaneni H."/>
            <person name="Dugan-Rocha S."/>
            <person name="Elkadiri S."/>
            <person name="Gnanaolivu R."/>
            <person name="Hughes D."/>
            <person name="Lee S."/>
            <person name="Li M."/>
            <person name="Ming W."/>
            <person name="Munidasa M."/>
            <person name="Muniz J."/>
            <person name="Nguyen L."/>
            <person name="Osuji N."/>
            <person name="Pu L.-L."/>
            <person name="Puazo M."/>
            <person name="Skinner E."/>
            <person name="Qu C."/>
            <person name="Quiroz J."/>
            <person name="Raj R."/>
            <person name="Weissenberger G."/>
            <person name="Xin Y."/>
            <person name="Zou X."/>
            <person name="Han Y."/>
            <person name="Worley K."/>
            <person name="Muzny D."/>
            <person name="Gibbs R."/>
        </authorList>
    </citation>
    <scope>NUCLEOTIDE SEQUENCE</scope>
    <source>
        <strain evidence="7">HAZT.00-mixed</strain>
        <tissue evidence="7">Whole organism</tissue>
    </source>
</reference>
<accession>A0A6A0H5F6</accession>
<comment type="similarity">
    <text evidence="1 5">Belongs to the EXO70 family.</text>
</comment>
<dbReference type="GO" id="GO:0000145">
    <property type="term" value="C:exocyst"/>
    <property type="evidence" value="ECO:0007669"/>
    <property type="project" value="InterPro"/>
</dbReference>
<evidence type="ECO:0000313" key="7">
    <source>
        <dbReference type="EMBL" id="KAA0200187.1"/>
    </source>
</evidence>
<sequence length="144" mass="17091">MATLELVESHAKQHYRDQILQQKKLYSQSWSAVLHHLCPAEELPAAQLTAGKIRDRDRQILKDRFSGFNKEIEEMQRVQRSYSIPDRQLRESLKRDNKEYILPKYQTFYDRYSGVPFSRNTEKYVKYTPAEVANLMDKFFDVAA</sequence>
<name>A0A6A0H5F6_HYAAZ</name>